<feature type="transmembrane region" description="Helical" evidence="1">
    <location>
        <begin position="365"/>
        <end position="388"/>
    </location>
</feature>
<dbReference type="Gene3D" id="3.40.30.10">
    <property type="entry name" value="Glutaredoxin"/>
    <property type="match status" value="1"/>
</dbReference>
<gene>
    <name evidence="4" type="ORF">Elusimicrob2101_0840</name>
</gene>
<organism evidence="4">
    <name type="scientific">uncultured Elusimicrobia bacterium</name>
    <dbReference type="NCBI Taxonomy" id="699876"/>
    <lineage>
        <taxon>Bacteria</taxon>
        <taxon>Pseudomonadati</taxon>
        <taxon>Elusimicrobiota</taxon>
        <taxon>Elusimicrobia</taxon>
        <taxon>environmental samples</taxon>
    </lineage>
</organism>
<feature type="domain" description="Thioredoxin" evidence="3">
    <location>
        <begin position="5"/>
        <end position="146"/>
    </location>
</feature>
<dbReference type="CDD" id="cd02947">
    <property type="entry name" value="TRX_family"/>
    <property type="match status" value="1"/>
</dbReference>
<feature type="transmembrane region" description="Helical" evidence="1">
    <location>
        <begin position="400"/>
        <end position="420"/>
    </location>
</feature>
<feature type="signal peptide" evidence="2">
    <location>
        <begin position="1"/>
        <end position="19"/>
    </location>
</feature>
<feature type="chain" id="PRO_5025008244" evidence="2">
    <location>
        <begin position="20"/>
        <end position="423"/>
    </location>
</feature>
<feature type="transmembrane region" description="Helical" evidence="1">
    <location>
        <begin position="253"/>
        <end position="277"/>
    </location>
</feature>
<feature type="transmembrane region" description="Helical" evidence="1">
    <location>
        <begin position="222"/>
        <end position="247"/>
    </location>
</feature>
<dbReference type="EMBL" id="MN577572">
    <property type="protein sequence ID" value="QGT50821.1"/>
    <property type="molecule type" value="Genomic_DNA"/>
</dbReference>
<dbReference type="PROSITE" id="PS51354">
    <property type="entry name" value="GLUTAREDOXIN_2"/>
    <property type="match status" value="1"/>
</dbReference>
<dbReference type="InterPro" id="IPR036249">
    <property type="entry name" value="Thioredoxin-like_sf"/>
</dbReference>
<proteinExistence type="predicted"/>
<evidence type="ECO:0000256" key="2">
    <source>
        <dbReference type="SAM" id="SignalP"/>
    </source>
</evidence>
<dbReference type="Pfam" id="PF20207">
    <property type="entry name" value="DUF6568"/>
    <property type="match status" value="1"/>
</dbReference>
<evidence type="ECO:0000256" key="1">
    <source>
        <dbReference type="SAM" id="Phobius"/>
    </source>
</evidence>
<keyword evidence="2" id="KW-0732">Signal</keyword>
<keyword evidence="1" id="KW-0472">Membrane</keyword>
<dbReference type="SUPFAM" id="SSF52833">
    <property type="entry name" value="Thioredoxin-like"/>
    <property type="match status" value="1"/>
</dbReference>
<accession>A0A650ENC5</accession>
<protein>
    <submittedName>
        <fullName evidence="4">Membrane protein</fullName>
    </submittedName>
</protein>
<keyword evidence="1" id="KW-1133">Transmembrane helix</keyword>
<dbReference type="AlphaFoldDB" id="A0A650ENC5"/>
<sequence length="423" mass="46693">MKKILLLLALLAGAGLSFAQNAPVEKVAVVYFGSPYCGHCQHFEREFLDGFLERNKDRMEFVKVDVTQDNLSFMAALKEYGAEFPGTPAMAVGDEFLMGYPHQIGSQADKAVEKAFLSGVKTRVKVGLPVKRPAEKTKSVKIAVQKSAPKTPAEANAQPAEPVFTGTQETEVPSHESVFKQLTFWMIAGAGLIDGINPCAFAVIVFFISFLSVYKYTRREMVVVGTAYCLAVFLAYVLLGLGAFKFLYAMQGFYYVMWAVKAGTVLLCAGFFAACVYDFIHYYRTKDASGLVLQLPAKYKTFIHKVMHVFLKDRSKSVWRLGAAAVAVGFIVSLVEAVCTGQVYLPTIVVVLKEANGHFLRAMGYLLFYNLMFIVPLVGVFVLALAGYESKTFGGWLKKHLGLTKILMCLVFAALLLVLIKTW</sequence>
<dbReference type="PROSITE" id="PS51352">
    <property type="entry name" value="THIOREDOXIN_2"/>
    <property type="match status" value="1"/>
</dbReference>
<feature type="transmembrane region" description="Helical" evidence="1">
    <location>
        <begin position="184"/>
        <end position="210"/>
    </location>
</feature>
<dbReference type="InterPro" id="IPR046698">
    <property type="entry name" value="PedC-like"/>
</dbReference>
<evidence type="ECO:0000259" key="3">
    <source>
        <dbReference type="PROSITE" id="PS51352"/>
    </source>
</evidence>
<keyword evidence="1" id="KW-0812">Transmembrane</keyword>
<dbReference type="InterPro" id="IPR013766">
    <property type="entry name" value="Thioredoxin_domain"/>
</dbReference>
<feature type="transmembrane region" description="Helical" evidence="1">
    <location>
        <begin position="321"/>
        <end position="345"/>
    </location>
</feature>
<evidence type="ECO:0000313" key="4">
    <source>
        <dbReference type="EMBL" id="QGT50821.1"/>
    </source>
</evidence>
<name>A0A650ENC5_9BACT</name>
<reference evidence="4" key="1">
    <citation type="journal article" date="2020" name="J. ISSAAS">
        <title>Lactobacilli and other gastrointestinal microbiota of Peromyscus leucopus, reservoir host for agents of Lyme disease and other zoonoses in North America.</title>
        <authorList>
            <person name="Milovic A."/>
            <person name="Bassam K."/>
            <person name="Shao H."/>
            <person name="Chatzistamou I."/>
            <person name="Tufts D.M."/>
            <person name="Diuk-Wasser M."/>
            <person name="Barbour A.G."/>
        </authorList>
    </citation>
    <scope>NUCLEOTIDE SEQUENCE</scope>
    <source>
        <strain evidence="4">LL30</strain>
    </source>
</reference>